<protein>
    <recommendedName>
        <fullName evidence="2">Zn-dependent metallo-hydrolase RNA specificity domain-containing protein</fullName>
    </recommendedName>
</protein>
<comment type="caution">
    <text evidence="1">The sequence shown here is derived from an EMBL/GenBank/DDBJ whole genome shotgun (WGS) entry which is preliminary data.</text>
</comment>
<sequence length="43" mass="5134">MRAIKTIDPDYIIPVHTENPNWFKEHFDNTLLIKMGKKITSNY</sequence>
<proteinExistence type="predicted"/>
<dbReference type="EMBL" id="BART01026322">
    <property type="protein sequence ID" value="GAG95504.1"/>
    <property type="molecule type" value="Genomic_DNA"/>
</dbReference>
<organism evidence="1">
    <name type="scientific">marine sediment metagenome</name>
    <dbReference type="NCBI Taxonomy" id="412755"/>
    <lineage>
        <taxon>unclassified sequences</taxon>
        <taxon>metagenomes</taxon>
        <taxon>ecological metagenomes</taxon>
    </lineage>
</organism>
<evidence type="ECO:0000313" key="1">
    <source>
        <dbReference type="EMBL" id="GAG95504.1"/>
    </source>
</evidence>
<name>X1BHY1_9ZZZZ</name>
<evidence type="ECO:0008006" key="2">
    <source>
        <dbReference type="Google" id="ProtNLM"/>
    </source>
</evidence>
<reference evidence="1" key="1">
    <citation type="journal article" date="2014" name="Front. Microbiol.">
        <title>High frequency of phylogenetically diverse reductive dehalogenase-homologous genes in deep subseafloor sedimentary metagenomes.</title>
        <authorList>
            <person name="Kawai M."/>
            <person name="Futagami T."/>
            <person name="Toyoda A."/>
            <person name="Takaki Y."/>
            <person name="Nishi S."/>
            <person name="Hori S."/>
            <person name="Arai W."/>
            <person name="Tsubouchi T."/>
            <person name="Morono Y."/>
            <person name="Uchiyama I."/>
            <person name="Ito T."/>
            <person name="Fujiyama A."/>
            <person name="Inagaki F."/>
            <person name="Takami H."/>
        </authorList>
    </citation>
    <scope>NUCLEOTIDE SEQUENCE</scope>
    <source>
        <strain evidence="1">Expedition CK06-06</strain>
    </source>
</reference>
<gene>
    <name evidence="1" type="ORF">S01H4_46988</name>
</gene>
<dbReference type="AlphaFoldDB" id="X1BHY1"/>
<accession>X1BHY1</accession>